<comment type="caution">
    <text evidence="2">The sequence shown here is derived from an EMBL/GenBank/DDBJ whole genome shotgun (WGS) entry which is preliminary data.</text>
</comment>
<dbReference type="AlphaFoldDB" id="A0A918BBA7"/>
<proteinExistence type="predicted"/>
<sequence length="76" mass="7977">MVARPDDNFGVIFVTGTAVAWQTVEEKSVGVLWRGRSARSAPASFRHVPAAPRGPPAPAVPAVRGPDTAARRTALT</sequence>
<name>A0A918BBA7_9ACTN</name>
<gene>
    <name evidence="2" type="ORF">GCM10010145_27280</name>
</gene>
<evidence type="ECO:0000313" key="3">
    <source>
        <dbReference type="Proteomes" id="UP000620156"/>
    </source>
</evidence>
<dbReference type="EMBL" id="BMQK01000004">
    <property type="protein sequence ID" value="GGQ55876.1"/>
    <property type="molecule type" value="Genomic_DNA"/>
</dbReference>
<keyword evidence="3" id="KW-1185">Reference proteome</keyword>
<protein>
    <submittedName>
        <fullName evidence="2">Uncharacterized protein</fullName>
    </submittedName>
</protein>
<reference evidence="2" key="1">
    <citation type="journal article" date="2014" name="Int. J. Syst. Evol. Microbiol.">
        <title>Complete genome sequence of Corynebacterium casei LMG S-19264T (=DSM 44701T), isolated from a smear-ripened cheese.</title>
        <authorList>
            <consortium name="US DOE Joint Genome Institute (JGI-PGF)"/>
            <person name="Walter F."/>
            <person name="Albersmeier A."/>
            <person name="Kalinowski J."/>
            <person name="Ruckert C."/>
        </authorList>
    </citation>
    <scope>NUCLEOTIDE SEQUENCE</scope>
    <source>
        <strain evidence="2">JCM 3131</strain>
    </source>
</reference>
<organism evidence="2 3">
    <name type="scientific">Streptomyces ruber</name>
    <dbReference type="NCBI Taxonomy" id="83378"/>
    <lineage>
        <taxon>Bacteria</taxon>
        <taxon>Bacillati</taxon>
        <taxon>Actinomycetota</taxon>
        <taxon>Actinomycetes</taxon>
        <taxon>Kitasatosporales</taxon>
        <taxon>Streptomycetaceae</taxon>
        <taxon>Streptomyces</taxon>
    </lineage>
</organism>
<evidence type="ECO:0000313" key="2">
    <source>
        <dbReference type="EMBL" id="GGQ55876.1"/>
    </source>
</evidence>
<reference evidence="2" key="2">
    <citation type="submission" date="2020-09" db="EMBL/GenBank/DDBJ databases">
        <authorList>
            <person name="Sun Q."/>
            <person name="Ohkuma M."/>
        </authorList>
    </citation>
    <scope>NUCLEOTIDE SEQUENCE</scope>
    <source>
        <strain evidence="2">JCM 3131</strain>
    </source>
</reference>
<evidence type="ECO:0000256" key="1">
    <source>
        <dbReference type="SAM" id="MobiDB-lite"/>
    </source>
</evidence>
<accession>A0A918BBA7</accession>
<dbReference type="Proteomes" id="UP000620156">
    <property type="component" value="Unassembled WGS sequence"/>
</dbReference>
<feature type="region of interest" description="Disordered" evidence="1">
    <location>
        <begin position="44"/>
        <end position="76"/>
    </location>
</feature>